<name>A0A034UXB6_BACDO</name>
<feature type="region of interest" description="Disordered" evidence="1">
    <location>
        <begin position="293"/>
        <end position="325"/>
    </location>
</feature>
<accession>A0A034UXB6</accession>
<organism evidence="2">
    <name type="scientific">Bactrocera dorsalis</name>
    <name type="common">Oriental fruit fly</name>
    <name type="synonym">Dacus dorsalis</name>
    <dbReference type="NCBI Taxonomy" id="27457"/>
    <lineage>
        <taxon>Eukaryota</taxon>
        <taxon>Metazoa</taxon>
        <taxon>Ecdysozoa</taxon>
        <taxon>Arthropoda</taxon>
        <taxon>Hexapoda</taxon>
        <taxon>Insecta</taxon>
        <taxon>Pterygota</taxon>
        <taxon>Neoptera</taxon>
        <taxon>Endopterygota</taxon>
        <taxon>Diptera</taxon>
        <taxon>Brachycera</taxon>
        <taxon>Muscomorpha</taxon>
        <taxon>Tephritoidea</taxon>
        <taxon>Tephritidae</taxon>
        <taxon>Bactrocera</taxon>
        <taxon>Bactrocera</taxon>
    </lineage>
</organism>
<evidence type="ECO:0000256" key="1">
    <source>
        <dbReference type="SAM" id="MobiDB-lite"/>
    </source>
</evidence>
<dbReference type="AlphaFoldDB" id="A0A034UXB6"/>
<sequence>MCECCHSCSQCDSYARRRCASCSSTYLYEPSSVKSCCRHHRWTCPCCCKKYFRSHSACGLFSNNKCRSSDEYKFYERQLTGHYLKMKSTSVTDLYSSYDLSKQKGSAKRKRRSCLCNKLKSCRKSRRDTHEVIPGCSPRILQRLDVDYESYKSMVEIPLTYCPTCRQTQYNDEWHTGDNYRKYHTMGDGYRDYQHHTGDGYRDYQHHKGDSYRTYRDYLERLKRSIYSFKDTANKPNEVCNNSFLNDLNKLYATVGGGMEDKLKQRQTNVSLQTQTSFPNPIEAMREYRAFFGRGNKPRRYSNRRRSHSYRRRSRTPSRGTRSSINVVDVPNENWPVYSRTRYSYHLLDQAEQGNHKRTSRRSSQQYSDFVLKYPTQLAPNARVRLSLTSGERHALYGSLLSNRSSKSSIDFDLYDRRHTILFNN</sequence>
<evidence type="ECO:0000313" key="2">
    <source>
        <dbReference type="EMBL" id="JAC35611.1"/>
    </source>
</evidence>
<reference evidence="2" key="1">
    <citation type="journal article" date="2014" name="BMC Genomics">
        <title>Characterizing the developmental transcriptome of the oriental fruit fly, Bactrocera dorsalis (Diptera: Tephritidae) through comparative genomic analysis with Drosophila melanogaster utilizing modENCODE datasets.</title>
        <authorList>
            <person name="Geib S.M."/>
            <person name="Calla B."/>
            <person name="Hall B."/>
            <person name="Hou S."/>
            <person name="Manoukis N.C."/>
        </authorList>
    </citation>
    <scope>NUCLEOTIDE SEQUENCE</scope>
    <source>
        <strain evidence="2">Punador</strain>
    </source>
</reference>
<proteinExistence type="predicted"/>
<protein>
    <submittedName>
        <fullName evidence="2">Uncharacterized protein</fullName>
    </submittedName>
</protein>
<dbReference type="EMBL" id="GAKP01023347">
    <property type="protein sequence ID" value="JAC35611.1"/>
    <property type="molecule type" value="Transcribed_RNA"/>
</dbReference>
<feature type="compositionally biased region" description="Basic residues" evidence="1">
    <location>
        <begin position="296"/>
        <end position="316"/>
    </location>
</feature>